<protein>
    <submittedName>
        <fullName evidence="2">DUF2877 domain-containing protein</fullName>
    </submittedName>
</protein>
<dbReference type="Proteomes" id="UP000316988">
    <property type="component" value="Unassembled WGS sequence"/>
</dbReference>
<evidence type="ECO:0000313" key="2">
    <source>
        <dbReference type="EMBL" id="TSD68046.1"/>
    </source>
</evidence>
<sequence length="324" mass="33105">MSERSSVAAAATTWVRERIARPSRPAEIVHRGGHAVYLDDGTDVLAVVGAAGVRVPCAAQTTLSSLEGLTGAGSTVTVGDGRMVFAGGEVRIARTVDQHVPSLDPASAASARDRLGDAVPAAIAAELPADALDGLRAADPTAPLALAGLGSGLTPLGDDVLCGWIATMVAAGRLAQSPVLEAIDAPLLARTTSLSATLVRCALEGFVIPEFAQLLDSLRAAQSRIEPADAAATMLRVGHTSGAGLVLGLTLALDHLAAHPPLGGELSRTFGAQVRDNSPTLPRVRDSSPTLPRVRDSSPPAARELHHPTTDSHTSTPSVTRSCP</sequence>
<dbReference type="EMBL" id="VLNT01000001">
    <property type="protein sequence ID" value="TSD68046.1"/>
    <property type="molecule type" value="Genomic_DNA"/>
</dbReference>
<organism evidence="2 3">
    <name type="scientific">Aeromicrobium piscarium</name>
    <dbReference type="NCBI Taxonomy" id="2590901"/>
    <lineage>
        <taxon>Bacteria</taxon>
        <taxon>Bacillati</taxon>
        <taxon>Actinomycetota</taxon>
        <taxon>Actinomycetes</taxon>
        <taxon>Propionibacteriales</taxon>
        <taxon>Nocardioidaceae</taxon>
        <taxon>Aeromicrobium</taxon>
    </lineage>
</organism>
<feature type="compositionally biased region" description="Low complexity" evidence="1">
    <location>
        <begin position="311"/>
        <end position="324"/>
    </location>
</feature>
<proteinExistence type="predicted"/>
<reference evidence="2 3" key="1">
    <citation type="submission" date="2019-07" db="EMBL/GenBank/DDBJ databases">
        <authorList>
            <person name="Zhao L.H."/>
        </authorList>
    </citation>
    <scope>NUCLEOTIDE SEQUENCE [LARGE SCALE GENOMIC DNA]</scope>
    <source>
        <strain evidence="2 3">Co35</strain>
    </source>
</reference>
<keyword evidence="3" id="KW-1185">Reference proteome</keyword>
<evidence type="ECO:0000256" key="1">
    <source>
        <dbReference type="SAM" id="MobiDB-lite"/>
    </source>
</evidence>
<dbReference type="AlphaFoldDB" id="A0A554SNW0"/>
<feature type="region of interest" description="Disordered" evidence="1">
    <location>
        <begin position="275"/>
        <end position="324"/>
    </location>
</feature>
<accession>A0A554SNW0</accession>
<comment type="caution">
    <text evidence="2">The sequence shown here is derived from an EMBL/GenBank/DDBJ whole genome shotgun (WGS) entry which is preliminary data.</text>
</comment>
<name>A0A554SNW0_9ACTN</name>
<evidence type="ECO:0000313" key="3">
    <source>
        <dbReference type="Proteomes" id="UP000316988"/>
    </source>
</evidence>
<dbReference type="RefSeq" id="WP_143910992.1">
    <property type="nucleotide sequence ID" value="NZ_VLNT01000001.1"/>
</dbReference>
<dbReference type="InterPro" id="IPR021530">
    <property type="entry name" value="AllH-like"/>
</dbReference>
<gene>
    <name evidence="2" type="ORF">FNM00_00145</name>
</gene>
<dbReference type="Pfam" id="PF11392">
    <property type="entry name" value="AllH"/>
    <property type="match status" value="1"/>
</dbReference>